<dbReference type="FunFam" id="1.20.920.30:FF:000002">
    <property type="entry name" value="Dynein axonemal heavy chain 3"/>
    <property type="match status" value="1"/>
</dbReference>
<dbReference type="Pfam" id="PF17857">
    <property type="entry name" value="AAA_lid_1"/>
    <property type="match status" value="1"/>
</dbReference>
<feature type="non-terminal residue" evidence="5">
    <location>
        <position position="1"/>
    </location>
</feature>
<dbReference type="Pfam" id="PF12775">
    <property type="entry name" value="AAA_7"/>
    <property type="match status" value="1"/>
</dbReference>
<dbReference type="GO" id="GO:0051959">
    <property type="term" value="F:dynein light intermediate chain binding"/>
    <property type="evidence" value="ECO:0007669"/>
    <property type="project" value="InterPro"/>
</dbReference>
<dbReference type="SUPFAM" id="SSF52540">
    <property type="entry name" value="P-loop containing nucleoside triphosphate hydrolases"/>
    <property type="match status" value="2"/>
</dbReference>
<organism evidence="5 6">
    <name type="scientific">Streblomastix strix</name>
    <dbReference type="NCBI Taxonomy" id="222440"/>
    <lineage>
        <taxon>Eukaryota</taxon>
        <taxon>Metamonada</taxon>
        <taxon>Preaxostyla</taxon>
        <taxon>Oxymonadida</taxon>
        <taxon>Streblomastigidae</taxon>
        <taxon>Streblomastix</taxon>
    </lineage>
</organism>
<evidence type="ECO:0000259" key="3">
    <source>
        <dbReference type="Pfam" id="PF17852"/>
    </source>
</evidence>
<feature type="non-terminal residue" evidence="5">
    <location>
        <position position="760"/>
    </location>
</feature>
<dbReference type="OrthoDB" id="447173at2759"/>
<feature type="domain" description="Dynein heavy chain 3 AAA+ lid" evidence="4">
    <location>
        <begin position="459"/>
        <end position="549"/>
    </location>
</feature>
<dbReference type="InterPro" id="IPR026983">
    <property type="entry name" value="DHC"/>
</dbReference>
<dbReference type="EMBL" id="SNRW01018298">
    <property type="protein sequence ID" value="KAA6367471.1"/>
    <property type="molecule type" value="Genomic_DNA"/>
</dbReference>
<feature type="domain" description="Dynein heavy chain AAA module D4" evidence="2">
    <location>
        <begin position="611"/>
        <end position="758"/>
    </location>
</feature>
<dbReference type="GO" id="GO:0007018">
    <property type="term" value="P:microtubule-based movement"/>
    <property type="evidence" value="ECO:0007669"/>
    <property type="project" value="InterPro"/>
</dbReference>
<evidence type="ECO:0000313" key="5">
    <source>
        <dbReference type="EMBL" id="KAA6367471.1"/>
    </source>
</evidence>
<dbReference type="Proteomes" id="UP000324800">
    <property type="component" value="Unassembled WGS sequence"/>
</dbReference>
<evidence type="ECO:0000313" key="6">
    <source>
        <dbReference type="Proteomes" id="UP000324800"/>
    </source>
</evidence>
<dbReference type="Pfam" id="PF17852">
    <property type="entry name" value="Dynein_AAA_lid"/>
    <property type="match status" value="1"/>
</dbReference>
<accession>A0A5J4UC26</accession>
<dbReference type="AlphaFoldDB" id="A0A5J4UC26"/>
<feature type="domain" description="Dynein heavy chain AAA 5 extension" evidence="3">
    <location>
        <begin position="85"/>
        <end position="130"/>
    </location>
</feature>
<protein>
    <submittedName>
        <fullName evidence="5">Putative dynein heavy chain</fullName>
    </submittedName>
</protein>
<dbReference type="PANTHER" id="PTHR22878">
    <property type="entry name" value="DYNEIN HEAVY CHAIN 6, AXONEMAL-LIKE-RELATED"/>
    <property type="match status" value="1"/>
</dbReference>
<dbReference type="Gene3D" id="1.20.920.30">
    <property type="match status" value="1"/>
</dbReference>
<feature type="compositionally biased region" description="Polar residues" evidence="1">
    <location>
        <begin position="176"/>
        <end position="186"/>
    </location>
</feature>
<dbReference type="Gene3D" id="1.10.472.130">
    <property type="match status" value="1"/>
</dbReference>
<dbReference type="Pfam" id="PF12780">
    <property type="entry name" value="AAA_8"/>
    <property type="match status" value="1"/>
</dbReference>
<feature type="compositionally biased region" description="Basic residues" evidence="1">
    <location>
        <begin position="27"/>
        <end position="36"/>
    </location>
</feature>
<dbReference type="GO" id="GO:0045505">
    <property type="term" value="F:dynein intermediate chain binding"/>
    <property type="evidence" value="ECO:0007669"/>
    <property type="project" value="InterPro"/>
</dbReference>
<sequence length="760" mass="85486">SKPTNFFNPSDGIAQGELAALGGSGQRGKKKKKSKKGAKDKEVSDQAAQAALAAQALAASKQIPAQHYKFPVVPGASLRNKRFYDDQYTQSIASKHFTYAVIWTFGAALDDQSKPKFSEFVMELIAVEIKTDIGLDPDEEQKKLKEEEEEAKREQERDRELEEEQKMNEEQQKEQGNTPNPSNATTPKFKLPYRVSDDFIKEDPYRKLMISVSFPRDIKSVFDVVVNDQNGQWERWQVRVPVYKYNPQQPYEEIVVQTEDTVATTTMLDMLIKAKANILVTGTTGTGKTIVVNDFLHIPTVQEKSLFFQINFSAQSSAKGTQEVLEGRLTHRRSNLIGPPVGKQGIVFIDDMNTPTPEIYFAQPPIELIRQCVTQYGVYDRKKLTFIHLTDTVFVAACGPPGGGRHEVTRRLTRQFHTIGMPQVGAQAMTTIFSSIISGFLSNQKPSLPATVQELAQPLVDATVELYHKACSTFLPTPSKSHYTFNLRDASSLVSGVLHASSGCYQIASTVAKLWTHEGCRVFRDRLIDNADRNAFDQVISDVQRDYFTYPKEPLSEPFEIEELPNQLVFADFPDRPAQPQIYKEFKMGEELSRILMDHLDDYNLASQKPMHLVLFDDAILHLARIARIIRMARGNALIVGFGGSGRQSLIRLAAHIASCRFQTVEVTKSYGQTEFREDLKKSLRVAGEKKQQCVLYISDNHIVKETFLEDINNLLNIGEIPNIWQPEEADAIVDSLRNSAKEAGRGVGRDDVMAYFNTL</sequence>
<dbReference type="InterPro" id="IPR041466">
    <property type="entry name" value="Dynein_AAA5_ext"/>
</dbReference>
<dbReference type="InterPro" id="IPR024317">
    <property type="entry name" value="Dynein_heavy_chain_D4_dom"/>
</dbReference>
<evidence type="ECO:0000259" key="4">
    <source>
        <dbReference type="Pfam" id="PF17857"/>
    </source>
</evidence>
<feature type="compositionally biased region" description="Basic and acidic residues" evidence="1">
    <location>
        <begin position="141"/>
        <end position="173"/>
    </location>
</feature>
<gene>
    <name evidence="5" type="ORF">EZS28_037002</name>
</gene>
<dbReference type="Gene3D" id="3.40.50.300">
    <property type="entry name" value="P-loop containing nucleotide triphosphate hydrolases"/>
    <property type="match status" value="1"/>
</dbReference>
<evidence type="ECO:0000259" key="2">
    <source>
        <dbReference type="Pfam" id="PF12780"/>
    </source>
</evidence>
<proteinExistence type="predicted"/>
<evidence type="ECO:0000256" key="1">
    <source>
        <dbReference type="SAM" id="MobiDB-lite"/>
    </source>
</evidence>
<name>A0A5J4UC26_9EUKA</name>
<dbReference type="GO" id="GO:0030286">
    <property type="term" value="C:dynein complex"/>
    <property type="evidence" value="ECO:0007669"/>
    <property type="project" value="InterPro"/>
</dbReference>
<feature type="region of interest" description="Disordered" evidence="1">
    <location>
        <begin position="141"/>
        <end position="189"/>
    </location>
</feature>
<dbReference type="InterPro" id="IPR027417">
    <property type="entry name" value="P-loop_NTPase"/>
</dbReference>
<feature type="region of interest" description="Disordered" evidence="1">
    <location>
        <begin position="1"/>
        <end position="43"/>
    </location>
</feature>
<reference evidence="5 6" key="1">
    <citation type="submission" date="2019-03" db="EMBL/GenBank/DDBJ databases">
        <title>Single cell metagenomics reveals metabolic interactions within the superorganism composed of flagellate Streblomastix strix and complex community of Bacteroidetes bacteria on its surface.</title>
        <authorList>
            <person name="Treitli S.C."/>
            <person name="Kolisko M."/>
            <person name="Husnik F."/>
            <person name="Keeling P."/>
            <person name="Hampl V."/>
        </authorList>
    </citation>
    <scope>NUCLEOTIDE SEQUENCE [LARGE SCALE GENOMIC DNA]</scope>
    <source>
        <strain evidence="5">ST1C</strain>
    </source>
</reference>
<dbReference type="PANTHER" id="PTHR22878:SF68">
    <property type="entry name" value="DYNEIN HEAVY CHAIN 6, AXONEMAL-LIKE"/>
    <property type="match status" value="1"/>
</dbReference>
<dbReference type="InterPro" id="IPR041589">
    <property type="entry name" value="DNAH3_AAA_lid_1"/>
</dbReference>
<comment type="caution">
    <text evidence="5">The sequence shown here is derived from an EMBL/GenBank/DDBJ whole genome shotgun (WGS) entry which is preliminary data.</text>
</comment>